<dbReference type="OrthoDB" id="7866425at2"/>
<dbReference type="EMBL" id="GG657907">
    <property type="protein sequence ID" value="EEF78381.1"/>
    <property type="molecule type" value="Genomic_DNA"/>
</dbReference>
<accession>C0N9X6</accession>
<dbReference type="AlphaFoldDB" id="C0N9X6"/>
<dbReference type="SUPFAM" id="SSF52540">
    <property type="entry name" value="P-loop containing nucleoside triphosphate hydrolases"/>
    <property type="match status" value="1"/>
</dbReference>
<dbReference type="Proteomes" id="UP000004679">
    <property type="component" value="Unassembled WGS sequence"/>
</dbReference>
<evidence type="ECO:0008006" key="3">
    <source>
        <dbReference type="Google" id="ProtNLM"/>
    </source>
</evidence>
<dbReference type="InterPro" id="IPR027417">
    <property type="entry name" value="P-loop_NTPase"/>
</dbReference>
<proteinExistence type="predicted"/>
<sequence>MKRLLLHLGLPKTATTTLQHHVFQPLHVNGKINFLGKVIDFNVHGKATFRNYTGGFIRKACEGNDVGSLSEQLNNALDENKLNVFSDEGIMVSYPGKENLPLTEKVRNLSEMLLDYDVRVLLTVRQPLDYLFSLYVELYKDFHSKDKSKNTFNKYASSILASANPVDQSSVYIHDNIALLSKFFPTTVVFFEDLKYDQSAYIQSFSHLFDEDVEEVITAAFETKQENVKKNLNNGVYSLNGLSLRGVKNKASNWLRPMKPVHNLLKQLYRSQWLPFSFITERNFFQRECFINGLILKWPKNLWKSLVFPLRLMLHSTTLVKKNLNDMVI</sequence>
<reference evidence="1 2" key="1">
    <citation type="journal article" date="2011" name="J. Bacteriol.">
        <title>Draft genome sequence of the chemolithoheterotrophic, halophilic methylotroph Methylophaga thiooxydans DMS010.</title>
        <authorList>
            <person name="Boden R."/>
            <person name="Ferriera S."/>
            <person name="Johnson J."/>
            <person name="Kelly D.P."/>
            <person name="Murrell J.C."/>
            <person name="Schafer H."/>
        </authorList>
    </citation>
    <scope>NUCLEOTIDE SEQUENCE [LARGE SCALE GENOMIC DNA]</scope>
    <source>
        <strain evidence="1 2">DMS010</strain>
    </source>
</reference>
<organism evidence="1 2">
    <name type="scientific">Methylophaga thiooxydans DMS010</name>
    <dbReference type="NCBI Taxonomy" id="637616"/>
    <lineage>
        <taxon>Bacteria</taxon>
        <taxon>Pseudomonadati</taxon>
        <taxon>Pseudomonadota</taxon>
        <taxon>Gammaproteobacteria</taxon>
        <taxon>Thiotrichales</taxon>
        <taxon>Piscirickettsiaceae</taxon>
        <taxon>Methylophaga</taxon>
    </lineage>
</organism>
<evidence type="ECO:0000313" key="2">
    <source>
        <dbReference type="Proteomes" id="UP000004679"/>
    </source>
</evidence>
<dbReference type="HOGENOM" id="CLU_820871_0_0_6"/>
<protein>
    <recommendedName>
        <fullName evidence="3">Sulfotransferase domain-containing protein</fullName>
    </recommendedName>
</protein>
<evidence type="ECO:0000313" key="1">
    <source>
        <dbReference type="EMBL" id="EEF78381.1"/>
    </source>
</evidence>
<dbReference type="RefSeq" id="WP_008292297.1">
    <property type="nucleotide sequence ID" value="NZ_GG657907.1"/>
</dbReference>
<keyword evidence="2" id="KW-1185">Reference proteome</keyword>
<dbReference type="Gene3D" id="3.40.50.300">
    <property type="entry name" value="P-loop containing nucleotide triphosphate hydrolases"/>
    <property type="match status" value="1"/>
</dbReference>
<name>C0N9X6_9GAMM</name>
<gene>
    <name evidence="1" type="ORF">MDMS009_2925</name>
</gene>